<dbReference type="Proteomes" id="UP000266691">
    <property type="component" value="Unassembled WGS sequence"/>
</dbReference>
<organism evidence="1 3">
    <name type="scientific">Flagellimonas pelagia</name>
    <dbReference type="NCBI Taxonomy" id="2306998"/>
    <lineage>
        <taxon>Bacteria</taxon>
        <taxon>Pseudomonadati</taxon>
        <taxon>Bacteroidota</taxon>
        <taxon>Flavobacteriia</taxon>
        <taxon>Flavobacteriales</taxon>
        <taxon>Flavobacteriaceae</taxon>
        <taxon>Flagellimonas</taxon>
    </lineage>
</organism>
<dbReference type="GO" id="GO:0016740">
    <property type="term" value="F:transferase activity"/>
    <property type="evidence" value="ECO:0007669"/>
    <property type="project" value="UniProtKB-KW"/>
</dbReference>
<protein>
    <submittedName>
        <fullName evidence="1">GNAT family N-acetyltransferase</fullName>
    </submittedName>
</protein>
<reference evidence="1 3" key="1">
    <citation type="submission" date="2018-08" db="EMBL/GenBank/DDBJ databases">
        <title>Proposal of Muricauda 72 sp.nov. and Muricauda NH166 sp.nov., isolated from seawater.</title>
        <authorList>
            <person name="Cheng H."/>
            <person name="Wu Y.-H."/>
            <person name="Guo L.-L."/>
            <person name="Xu X.-W."/>
        </authorList>
    </citation>
    <scope>NUCLEOTIDE SEQUENCE [LARGE SCALE GENOMIC DNA]</scope>
    <source>
        <strain evidence="1 3">72</strain>
    </source>
</reference>
<keyword evidence="4" id="KW-1185">Reference proteome</keyword>
<dbReference type="PANTHER" id="PTHR36174:SF1">
    <property type="entry name" value="LIPID II:GLYCINE GLYCYLTRANSFERASE"/>
    <property type="match status" value="1"/>
</dbReference>
<dbReference type="OrthoDB" id="9785911at2"/>
<dbReference type="RefSeq" id="WP_119649153.1">
    <property type="nucleotide sequence ID" value="NZ_QXFI01000036.1"/>
</dbReference>
<comment type="caution">
    <text evidence="1">The sequence shown here is derived from an EMBL/GenBank/DDBJ whole genome shotgun (WGS) entry which is preliminary data.</text>
</comment>
<evidence type="ECO:0000313" key="3">
    <source>
        <dbReference type="Proteomes" id="UP000266691"/>
    </source>
</evidence>
<evidence type="ECO:0000313" key="1">
    <source>
        <dbReference type="EMBL" id="RIV42155.1"/>
    </source>
</evidence>
<dbReference type="InterPro" id="IPR050644">
    <property type="entry name" value="PG_Glycine_Bridge_Synth"/>
</dbReference>
<proteinExistence type="predicted"/>
<gene>
    <name evidence="1" type="ORF">D2V05_18870</name>
    <name evidence="2" type="ORF">FQ017_18710</name>
</gene>
<dbReference type="InterPro" id="IPR016181">
    <property type="entry name" value="Acyl_CoA_acyltransferase"/>
</dbReference>
<dbReference type="AlphaFoldDB" id="A0A3A1NCN0"/>
<name>A0A3A1NCN0_9FLAO</name>
<accession>A0A3A1NCN0</accession>
<dbReference type="Proteomes" id="UP000321621">
    <property type="component" value="Unassembled WGS sequence"/>
</dbReference>
<dbReference type="SUPFAM" id="SSF55729">
    <property type="entry name" value="Acyl-CoA N-acyltransferases (Nat)"/>
    <property type="match status" value="1"/>
</dbReference>
<evidence type="ECO:0000313" key="4">
    <source>
        <dbReference type="Proteomes" id="UP000321621"/>
    </source>
</evidence>
<evidence type="ECO:0000313" key="2">
    <source>
        <dbReference type="EMBL" id="TXJ91043.1"/>
    </source>
</evidence>
<dbReference type="EMBL" id="QXFI01000036">
    <property type="protein sequence ID" value="RIV42155.1"/>
    <property type="molecule type" value="Genomic_DNA"/>
</dbReference>
<sequence length="361" mass="41728">MHIRALEDKNIWGEVIEQCEQYDFYHTFDYHQISKRDGEKPILLEFRDGDNLIALPLLIRDIDGTPYKDATSVYGYAGPLTRNITRNFNNASFKKMLKEFLMDSQIVSVFSRLHPFIKNQEPVLSGIGEIIPHGHIVNIDLTKNLNEQKRGYNRRLRTYINKEAHEYKIIDGTCEECLDAFIGVYCENMKRVKANPSYFFGKKYFYELLASGQIHARLLVAQHIKTSQLAGGAIFTMNNGIVQYHLSGVKEEFLNLNPIKLLIDHVRVQSTNEGYSYFNLGGGLGGQDNDSLFYFKSGFSKDFKTFQSWQYVVDKRKYQQIIKQKETLDGQNTNNSCFFPIYRQTPPNEMEISEINCLGND</sequence>
<dbReference type="Gene3D" id="3.40.630.30">
    <property type="match status" value="1"/>
</dbReference>
<reference evidence="2 4" key="2">
    <citation type="submission" date="2019-07" db="EMBL/GenBank/DDBJ databases">
        <title>Draft genome of two Muricauda strains isolated from deep sea.</title>
        <authorList>
            <person name="Sun C."/>
        </authorList>
    </citation>
    <scope>NUCLEOTIDE SEQUENCE [LARGE SCALE GENOMIC DNA]</scope>
    <source>
        <strain evidence="2 4">72</strain>
    </source>
</reference>
<dbReference type="PANTHER" id="PTHR36174">
    <property type="entry name" value="LIPID II:GLYCINE GLYCYLTRANSFERASE"/>
    <property type="match status" value="1"/>
</dbReference>
<keyword evidence="1" id="KW-0808">Transferase</keyword>
<dbReference type="EMBL" id="VNWK01000036">
    <property type="protein sequence ID" value="TXJ91043.1"/>
    <property type="molecule type" value="Genomic_DNA"/>
</dbReference>